<dbReference type="Pfam" id="PF07914">
    <property type="entry name" value="DUF1679"/>
    <property type="match status" value="2"/>
</dbReference>
<dbReference type="SUPFAM" id="SSF56112">
    <property type="entry name" value="Protein kinase-like (PK-like)"/>
    <property type="match status" value="1"/>
</dbReference>
<dbReference type="InterPro" id="IPR011009">
    <property type="entry name" value="Kinase-like_dom_sf"/>
</dbReference>
<dbReference type="AlphaFoldDB" id="A0A2G9V4S8"/>
<dbReference type="OrthoDB" id="5813109at2759"/>
<sequence>MMRSSGGEKMADKIDQVEAIVQDVIDTDLIDKLSTSLGMGKVLCHGDMWSTNLIWKKGENDVDLAAVVDFQVQSFDERQTALEVPKVLVLHSYSTSYTSCTLGQTQTVHFGIPTVDIVRVMCACMSGKDRREHWEEILKAFHSYLEEELEGCNLPYTLDVLKEAYRQYFPFGAFMVVPMIGPLFQMACKSDDTEYKAKVGEVISEKVECLLEDICEFHRQNQLRKGA</sequence>
<accession>A0A2G9V4S8</accession>
<reference evidence="1 2" key="1">
    <citation type="submission" date="2015-09" db="EMBL/GenBank/DDBJ databases">
        <title>Draft genome of the parasitic nematode Teladorsagia circumcincta isolate WARC Sus (inbred).</title>
        <authorList>
            <person name="Mitreva M."/>
        </authorList>
    </citation>
    <scope>NUCLEOTIDE SEQUENCE [LARGE SCALE GENOMIC DNA]</scope>
    <source>
        <strain evidence="1 2">S</strain>
    </source>
</reference>
<dbReference type="InterPro" id="IPR052961">
    <property type="entry name" value="Oxido-Kinase-like_Enzymes"/>
</dbReference>
<dbReference type="Proteomes" id="UP000230423">
    <property type="component" value="Unassembled WGS sequence"/>
</dbReference>
<dbReference type="Gene3D" id="3.90.1200.10">
    <property type="match status" value="1"/>
</dbReference>
<name>A0A2G9V4S8_TELCI</name>
<gene>
    <name evidence="1" type="ORF">TELCIR_00428</name>
</gene>
<dbReference type="EMBL" id="KZ344996">
    <property type="protein sequence ID" value="PIO77479.1"/>
    <property type="molecule type" value="Genomic_DNA"/>
</dbReference>
<dbReference type="InterPro" id="IPR012877">
    <property type="entry name" value="Dhs-27"/>
</dbReference>
<keyword evidence="2" id="KW-1185">Reference proteome</keyword>
<dbReference type="PANTHER" id="PTHR23020">
    <property type="entry name" value="UNCHARACTERIZED NUCLEAR HORMONE RECEPTOR-RELATED"/>
    <property type="match status" value="1"/>
</dbReference>
<dbReference type="PANTHER" id="PTHR23020:SF8">
    <property type="entry name" value="CHK KINASE-LIKE DOMAIN-CONTAINING PROTEIN"/>
    <property type="match status" value="1"/>
</dbReference>
<evidence type="ECO:0000313" key="2">
    <source>
        <dbReference type="Proteomes" id="UP000230423"/>
    </source>
</evidence>
<organism evidence="1 2">
    <name type="scientific">Teladorsagia circumcincta</name>
    <name type="common">Brown stomach worm</name>
    <name type="synonym">Ostertagia circumcincta</name>
    <dbReference type="NCBI Taxonomy" id="45464"/>
    <lineage>
        <taxon>Eukaryota</taxon>
        <taxon>Metazoa</taxon>
        <taxon>Ecdysozoa</taxon>
        <taxon>Nematoda</taxon>
        <taxon>Chromadorea</taxon>
        <taxon>Rhabditida</taxon>
        <taxon>Rhabditina</taxon>
        <taxon>Rhabditomorpha</taxon>
        <taxon>Strongyloidea</taxon>
        <taxon>Trichostrongylidae</taxon>
        <taxon>Teladorsagia</taxon>
    </lineage>
</organism>
<evidence type="ECO:0008006" key="3">
    <source>
        <dbReference type="Google" id="ProtNLM"/>
    </source>
</evidence>
<proteinExistence type="predicted"/>
<protein>
    <recommendedName>
        <fullName evidence="3">CHK kinase-like domain-containing protein</fullName>
    </recommendedName>
</protein>
<evidence type="ECO:0000313" key="1">
    <source>
        <dbReference type="EMBL" id="PIO77479.1"/>
    </source>
</evidence>